<feature type="domain" description="Choline/carnitine acyltransferase" evidence="5">
    <location>
        <begin position="9"/>
        <end position="561"/>
    </location>
</feature>
<comment type="caution">
    <text evidence="6">The sequence shown here is derived from an EMBL/GenBank/DDBJ whole genome shotgun (WGS) entry which is preliminary data.</text>
</comment>
<dbReference type="EMBL" id="JAKMXF010000308">
    <property type="protein sequence ID" value="KAI6651015.1"/>
    <property type="molecule type" value="Genomic_DNA"/>
</dbReference>
<sequence>MLNSSFPKLPVPDLKQTLNKYLQSIRPLISSDQYNNTVRITNKFLITEGPYLQSQLLKRAANTDNWLLQWWKEVAYLAFRMPVPVYISPVAISEKVEFESKFQMLDHVSLLIVAYVNFFESIRKDELSPDKMGDTPLCMRQYKCIPGGHRIPGKVVDSQRYSPNSEHIIVMCKGHFFKFPVFGYRNGHRYVLGSHEIKHLLTVITDSYLPKSEPIGVLTSLDRDSWYEARVELKKSLINTNTLEVIESCLFLIGLDDEASGSMESALKNSMIGIISNDFRSFNRWFDVGVQTVVSSDGYTEFILEHSLVDGPPVIMLANRGYYSGITGKVPDLSVDPKGLPKIEHLEWEISHLLHDHIRKAKSDLKQLSEKIDLKLLKFTEFGKNFFKSYKISPDSLIQLAIQLTFYKLHRHPTACYESVSTRKFYDGRTDTLRSTSTESTELVKAMLSTTSIDVKLRLLSEHIQKHDQNSRQASSGQGIDRHLLGLKLIANQEKLNPEFFSDLPFSLSTNYRISTSQIPNPFVSYMGFGPVVEDGYGVCYNPHGAYINFSFTSYTTCSYTVSAVKLCQVTIQSLRDVKKLVESRPVPAKL</sequence>
<evidence type="ECO:0000256" key="3">
    <source>
        <dbReference type="ARBA" id="ARBA00023315"/>
    </source>
</evidence>
<keyword evidence="3" id="KW-0012">Acyltransferase</keyword>
<gene>
    <name evidence="6" type="ORF">LOD99_5592</name>
</gene>
<organism evidence="6 7">
    <name type="scientific">Oopsacas minuta</name>
    <dbReference type="NCBI Taxonomy" id="111878"/>
    <lineage>
        <taxon>Eukaryota</taxon>
        <taxon>Metazoa</taxon>
        <taxon>Porifera</taxon>
        <taxon>Hexactinellida</taxon>
        <taxon>Hexasterophora</taxon>
        <taxon>Lyssacinosida</taxon>
        <taxon>Leucopsacidae</taxon>
        <taxon>Oopsacas</taxon>
    </lineage>
</organism>
<dbReference type="GO" id="GO:0016746">
    <property type="term" value="F:acyltransferase activity"/>
    <property type="evidence" value="ECO:0007669"/>
    <property type="project" value="UniProtKB-KW"/>
</dbReference>
<evidence type="ECO:0000256" key="2">
    <source>
        <dbReference type="ARBA" id="ARBA00022679"/>
    </source>
</evidence>
<dbReference type="Gene3D" id="3.30.559.70">
    <property type="entry name" value="Choline/Carnitine o-acyltransferase, domain 2"/>
    <property type="match status" value="1"/>
</dbReference>
<dbReference type="InterPro" id="IPR039551">
    <property type="entry name" value="Cho/carn_acyl_trans"/>
</dbReference>
<comment type="similarity">
    <text evidence="1">Belongs to the carnitine/choline acetyltransferase family.</text>
</comment>
<dbReference type="AlphaFoldDB" id="A0AAV7JQ20"/>
<evidence type="ECO:0000313" key="6">
    <source>
        <dbReference type="EMBL" id="KAI6651015.1"/>
    </source>
</evidence>
<name>A0AAV7JQ20_9METZ</name>
<dbReference type="InterPro" id="IPR023213">
    <property type="entry name" value="CAT-like_dom_sf"/>
</dbReference>
<dbReference type="InterPro" id="IPR042231">
    <property type="entry name" value="Cho/carn_acyl_trans_2"/>
</dbReference>
<accession>A0AAV7JQ20</accession>
<feature type="active site" description="Proton acceptor" evidence="4">
    <location>
        <position position="306"/>
    </location>
</feature>
<keyword evidence="7" id="KW-1185">Reference proteome</keyword>
<dbReference type="InterPro" id="IPR000542">
    <property type="entry name" value="Carn_acyl_trans"/>
</dbReference>
<evidence type="ECO:0000259" key="5">
    <source>
        <dbReference type="Pfam" id="PF00755"/>
    </source>
</evidence>
<dbReference type="SUPFAM" id="SSF52777">
    <property type="entry name" value="CoA-dependent acyltransferases"/>
    <property type="match status" value="2"/>
</dbReference>
<keyword evidence="2" id="KW-0808">Transferase</keyword>
<dbReference type="Pfam" id="PF00755">
    <property type="entry name" value="Carn_acyltransf"/>
    <property type="match status" value="1"/>
</dbReference>
<evidence type="ECO:0000256" key="1">
    <source>
        <dbReference type="ARBA" id="ARBA00005232"/>
    </source>
</evidence>
<protein>
    <submittedName>
        <fullName evidence="6">Carnitine O-acetyltransferase</fullName>
    </submittedName>
</protein>
<dbReference type="Proteomes" id="UP001165289">
    <property type="component" value="Unassembled WGS sequence"/>
</dbReference>
<evidence type="ECO:0000313" key="7">
    <source>
        <dbReference type="Proteomes" id="UP001165289"/>
    </source>
</evidence>
<proteinExistence type="inferred from homology"/>
<reference evidence="6 7" key="1">
    <citation type="journal article" date="2023" name="BMC Biol.">
        <title>The compact genome of the sponge Oopsacas minuta (Hexactinellida) is lacking key metazoan core genes.</title>
        <authorList>
            <person name="Santini S."/>
            <person name="Schenkelaars Q."/>
            <person name="Jourda C."/>
            <person name="Duchesne M."/>
            <person name="Belahbib H."/>
            <person name="Rocher C."/>
            <person name="Selva M."/>
            <person name="Riesgo A."/>
            <person name="Vervoort M."/>
            <person name="Leys S.P."/>
            <person name="Kodjabachian L."/>
            <person name="Le Bivic A."/>
            <person name="Borchiellini C."/>
            <person name="Claverie J.M."/>
            <person name="Renard E."/>
        </authorList>
    </citation>
    <scope>NUCLEOTIDE SEQUENCE [LARGE SCALE GENOMIC DNA]</scope>
    <source>
        <strain evidence="6">SPO-2</strain>
    </source>
</reference>
<evidence type="ECO:0000256" key="4">
    <source>
        <dbReference type="PIRSR" id="PIRSR600542-1"/>
    </source>
</evidence>
<dbReference type="PANTHER" id="PTHR22589">
    <property type="entry name" value="CARNITINE O-ACYLTRANSFERASE"/>
    <property type="match status" value="1"/>
</dbReference>
<dbReference type="Gene3D" id="3.30.559.10">
    <property type="entry name" value="Chloramphenicol acetyltransferase-like domain"/>
    <property type="match status" value="1"/>
</dbReference>